<keyword evidence="3" id="KW-1185">Reference proteome</keyword>
<name>A0A9P6RJA0_9FUNG</name>
<evidence type="ECO:0000313" key="2">
    <source>
        <dbReference type="EMBL" id="KAG0321535.1"/>
    </source>
</evidence>
<gene>
    <name evidence="2" type="ORF">BGZ97_011040</name>
</gene>
<sequence>MLLIKTVLVLCSVTVALAAHAVVSGAIFKGVDTTDSSAKPIDIFKDAVNYATAAASILTFSASSVDFHPAEQEPKGLAPTLDEFVKKASSFPGFLSTSSSDVAVTFNGSFTQFEQVIRDQLDDALAARAFRDLIPGYIEDNSLTDWTLSLVVLSKPEASDVVTVGFSRVSLSILTDKTHTTYIPKQSTRLMRANYKLRDSFLTVNADNLANIMSIVKTRDFTDYFTSPKVFVSTGEDLIEHSSISCPKYQQSTPSWLD</sequence>
<dbReference type="OrthoDB" id="2441166at2759"/>
<protein>
    <recommendedName>
        <fullName evidence="4">FAS1 domain-containing protein</fullName>
    </recommendedName>
</protein>
<proteinExistence type="predicted"/>
<accession>A0A9P6RJA0</accession>
<evidence type="ECO:0000256" key="1">
    <source>
        <dbReference type="SAM" id="SignalP"/>
    </source>
</evidence>
<feature type="signal peptide" evidence="1">
    <location>
        <begin position="1"/>
        <end position="18"/>
    </location>
</feature>
<dbReference type="Proteomes" id="UP000823405">
    <property type="component" value="Unassembled WGS sequence"/>
</dbReference>
<organism evidence="2 3">
    <name type="scientific">Linnemannia gamsii</name>
    <dbReference type="NCBI Taxonomy" id="64522"/>
    <lineage>
        <taxon>Eukaryota</taxon>
        <taxon>Fungi</taxon>
        <taxon>Fungi incertae sedis</taxon>
        <taxon>Mucoromycota</taxon>
        <taxon>Mortierellomycotina</taxon>
        <taxon>Mortierellomycetes</taxon>
        <taxon>Mortierellales</taxon>
        <taxon>Mortierellaceae</taxon>
        <taxon>Linnemannia</taxon>
    </lineage>
</organism>
<evidence type="ECO:0008006" key="4">
    <source>
        <dbReference type="Google" id="ProtNLM"/>
    </source>
</evidence>
<evidence type="ECO:0000313" key="3">
    <source>
        <dbReference type="Proteomes" id="UP000823405"/>
    </source>
</evidence>
<keyword evidence="1" id="KW-0732">Signal</keyword>
<comment type="caution">
    <text evidence="2">The sequence shown here is derived from an EMBL/GenBank/DDBJ whole genome shotgun (WGS) entry which is preliminary data.</text>
</comment>
<reference evidence="2" key="1">
    <citation type="journal article" date="2020" name="Fungal Divers.">
        <title>Resolving the Mortierellaceae phylogeny through synthesis of multi-gene phylogenetics and phylogenomics.</title>
        <authorList>
            <person name="Vandepol N."/>
            <person name="Liber J."/>
            <person name="Desiro A."/>
            <person name="Na H."/>
            <person name="Kennedy M."/>
            <person name="Barry K."/>
            <person name="Grigoriev I.V."/>
            <person name="Miller A.N."/>
            <person name="O'Donnell K."/>
            <person name="Stajich J.E."/>
            <person name="Bonito G."/>
        </authorList>
    </citation>
    <scope>NUCLEOTIDE SEQUENCE</scope>
    <source>
        <strain evidence="2">NVP60</strain>
    </source>
</reference>
<dbReference type="AlphaFoldDB" id="A0A9P6RJA0"/>
<feature type="chain" id="PRO_5040372235" description="FAS1 domain-containing protein" evidence="1">
    <location>
        <begin position="19"/>
        <end position="258"/>
    </location>
</feature>
<dbReference type="EMBL" id="JAAAIN010000060">
    <property type="protein sequence ID" value="KAG0321535.1"/>
    <property type="molecule type" value="Genomic_DNA"/>
</dbReference>